<evidence type="ECO:0000313" key="2">
    <source>
        <dbReference type="Proteomes" id="UP000593579"/>
    </source>
</evidence>
<dbReference type="EMBL" id="JABEZY010000001">
    <property type="protein sequence ID" value="MBA0732746.1"/>
    <property type="molecule type" value="Genomic_DNA"/>
</dbReference>
<evidence type="ECO:0000313" key="1">
    <source>
        <dbReference type="EMBL" id="MBA0732746.1"/>
    </source>
</evidence>
<dbReference type="OrthoDB" id="1924677at2759"/>
<keyword evidence="2" id="KW-1185">Reference proteome</keyword>
<name>A0A7J9B8W7_GOSGO</name>
<comment type="caution">
    <text evidence="1">The sequence shown here is derived from an EMBL/GenBank/DDBJ whole genome shotgun (WGS) entry which is preliminary data.</text>
</comment>
<dbReference type="Proteomes" id="UP000593579">
    <property type="component" value="Unassembled WGS sequence"/>
</dbReference>
<proteinExistence type="predicted"/>
<feature type="non-terminal residue" evidence="1">
    <location>
        <position position="95"/>
    </location>
</feature>
<dbReference type="AlphaFoldDB" id="A0A7J9B8W7"/>
<gene>
    <name evidence="1" type="ORF">Gogos_016814</name>
</gene>
<accession>A0A7J9B8W7</accession>
<protein>
    <submittedName>
        <fullName evidence="1">Uncharacterized protein</fullName>
    </submittedName>
</protein>
<sequence length="95" mass="10679">MAMGQASQRIVSVTRLIESFSSSYLANCTISIVREQNKIFCYNIQSDFEFGILIITNPTQNFTCRHLAVPLEEPLSLFPKITSSMDCLDCLDVPL</sequence>
<reference evidence="1 2" key="1">
    <citation type="journal article" date="2019" name="Genome Biol. Evol.">
        <title>Insights into the evolution of the New World diploid cottons (Gossypium, subgenus Houzingenia) based on genome sequencing.</title>
        <authorList>
            <person name="Grover C.E."/>
            <person name="Arick M.A. 2nd"/>
            <person name="Thrash A."/>
            <person name="Conover J.L."/>
            <person name="Sanders W.S."/>
            <person name="Peterson D.G."/>
            <person name="Frelichowski J.E."/>
            <person name="Scheffler J.A."/>
            <person name="Scheffler B.E."/>
            <person name="Wendel J.F."/>
        </authorList>
    </citation>
    <scope>NUCLEOTIDE SEQUENCE [LARGE SCALE GENOMIC DNA]</scope>
    <source>
        <strain evidence="1">5</strain>
        <tissue evidence="1">Leaf</tissue>
    </source>
</reference>
<organism evidence="1 2">
    <name type="scientific">Gossypium gossypioides</name>
    <name type="common">Mexican cotton</name>
    <name type="synonym">Selera gossypioides</name>
    <dbReference type="NCBI Taxonomy" id="34282"/>
    <lineage>
        <taxon>Eukaryota</taxon>
        <taxon>Viridiplantae</taxon>
        <taxon>Streptophyta</taxon>
        <taxon>Embryophyta</taxon>
        <taxon>Tracheophyta</taxon>
        <taxon>Spermatophyta</taxon>
        <taxon>Magnoliopsida</taxon>
        <taxon>eudicotyledons</taxon>
        <taxon>Gunneridae</taxon>
        <taxon>Pentapetalae</taxon>
        <taxon>rosids</taxon>
        <taxon>malvids</taxon>
        <taxon>Malvales</taxon>
        <taxon>Malvaceae</taxon>
        <taxon>Malvoideae</taxon>
        <taxon>Gossypium</taxon>
    </lineage>
</organism>